<evidence type="ECO:0000256" key="1">
    <source>
        <dbReference type="SAM" id="MobiDB-lite"/>
    </source>
</evidence>
<dbReference type="EMBL" id="FN554889">
    <property type="protein sequence ID" value="CBG71184.1"/>
    <property type="molecule type" value="Genomic_DNA"/>
</dbReference>
<sequence length="169" mass="17938">MDVQERRLPLQPRRGRRRPPSPGDGCGLLPAAVVYAAQPPSSPRVVAAARNKAGGCRRVRRLALNPRLQPGVGVTLQVPVPQRAVRVAQAPQDRVPRTPFNAAVGPFTVDRPIAVRHMPGLELLQPQAAVTAILLAGGTQPPPDASERVAGSYITPVDGRARVVDVTAE</sequence>
<evidence type="ECO:0000313" key="3">
    <source>
        <dbReference type="Proteomes" id="UP000001444"/>
    </source>
</evidence>
<dbReference type="HOGENOM" id="CLU_1577675_0_0_11"/>
<reference evidence="2 3" key="1">
    <citation type="journal article" date="2010" name="Mol. Plant Microbe Interact.">
        <title>Streptomyces scabies 87-22 contains a coronafacic acid-like biosynthetic cluster that contributes to plant-microbe interactions.</title>
        <authorList>
            <person name="Bignell D.R."/>
            <person name="Seipke R.F."/>
            <person name="Huguet-Tapia J.C."/>
            <person name="Chambers A.H."/>
            <person name="Parry R.J."/>
            <person name="Loria R."/>
        </authorList>
    </citation>
    <scope>NUCLEOTIDE SEQUENCE [LARGE SCALE GENOMIC DNA]</scope>
    <source>
        <strain evidence="2 3">87.22</strain>
    </source>
</reference>
<dbReference type="Proteomes" id="UP000001444">
    <property type="component" value="Chromosome"/>
</dbReference>
<protein>
    <submittedName>
        <fullName evidence="2">Uncharacterized protein</fullName>
    </submittedName>
</protein>
<evidence type="ECO:0000313" key="2">
    <source>
        <dbReference type="EMBL" id="CBG71184.1"/>
    </source>
</evidence>
<dbReference type="STRING" id="680198.SCAB_41111"/>
<proteinExistence type="predicted"/>
<feature type="region of interest" description="Disordered" evidence="1">
    <location>
        <begin position="1"/>
        <end position="25"/>
    </location>
</feature>
<accession>C9Z2H0</accession>
<gene>
    <name evidence="2" type="ordered locus">SCAB_41111</name>
</gene>
<dbReference type="AlphaFoldDB" id="C9Z2H0"/>
<name>C9Z2H0_STRSW</name>
<dbReference type="KEGG" id="scb:SCAB_41111"/>
<keyword evidence="3" id="KW-1185">Reference proteome</keyword>
<organism evidence="2 3">
    <name type="scientific">Streptomyces scabiei (strain 87.22)</name>
    <dbReference type="NCBI Taxonomy" id="680198"/>
    <lineage>
        <taxon>Bacteria</taxon>
        <taxon>Bacillati</taxon>
        <taxon>Actinomycetota</taxon>
        <taxon>Actinomycetes</taxon>
        <taxon>Kitasatosporales</taxon>
        <taxon>Streptomycetaceae</taxon>
        <taxon>Streptomyces</taxon>
    </lineage>
</organism>